<feature type="compositionally biased region" description="Acidic residues" evidence="1">
    <location>
        <begin position="348"/>
        <end position="364"/>
    </location>
</feature>
<feature type="region of interest" description="Disordered" evidence="1">
    <location>
        <begin position="336"/>
        <end position="368"/>
    </location>
</feature>
<feature type="compositionally biased region" description="Pro residues" evidence="1">
    <location>
        <begin position="448"/>
        <end position="467"/>
    </location>
</feature>
<evidence type="ECO:0000313" key="3">
    <source>
        <dbReference type="Proteomes" id="UP000241206"/>
    </source>
</evidence>
<accession>A0A2T4I566</accession>
<feature type="region of interest" description="Disordered" evidence="1">
    <location>
        <begin position="396"/>
        <end position="481"/>
    </location>
</feature>
<evidence type="ECO:0000256" key="1">
    <source>
        <dbReference type="SAM" id="MobiDB-lite"/>
    </source>
</evidence>
<protein>
    <submittedName>
        <fullName evidence="2">Uncharacterized protein</fullName>
    </submittedName>
</protein>
<gene>
    <name evidence="2" type="ORF">CV103_06070</name>
</gene>
<reference evidence="2 3" key="1">
    <citation type="submission" date="2017-11" db="EMBL/GenBank/DDBJ databases">
        <title>Sphingomonas oleivorans sp. nov., isolated from oil-contaminated soil.</title>
        <authorList>
            <person name="Wang L."/>
            <person name="Chen L."/>
        </authorList>
    </citation>
    <scope>NUCLEOTIDE SEQUENCE [LARGE SCALE GENOMIC DNA]</scope>
    <source>
        <strain evidence="2 3">K101</strain>
    </source>
</reference>
<organism evidence="2 3">
    <name type="scientific">Edaphosphingomonas fennica</name>
    <dbReference type="NCBI Taxonomy" id="114404"/>
    <lineage>
        <taxon>Bacteria</taxon>
        <taxon>Pseudomonadati</taxon>
        <taxon>Pseudomonadota</taxon>
        <taxon>Alphaproteobacteria</taxon>
        <taxon>Sphingomonadales</taxon>
        <taxon>Rhizorhabdaceae</taxon>
        <taxon>Edaphosphingomonas</taxon>
    </lineage>
</organism>
<evidence type="ECO:0000313" key="2">
    <source>
        <dbReference type="EMBL" id="PTD25135.1"/>
    </source>
</evidence>
<feature type="compositionally biased region" description="Low complexity" evidence="1">
    <location>
        <begin position="1"/>
        <end position="21"/>
    </location>
</feature>
<feature type="compositionally biased region" description="Low complexity" evidence="1">
    <location>
        <begin position="435"/>
        <end position="447"/>
    </location>
</feature>
<name>A0A2T4I566_9SPHN</name>
<dbReference type="Proteomes" id="UP000241206">
    <property type="component" value="Unassembled WGS sequence"/>
</dbReference>
<dbReference type="EMBL" id="PHHF01000026">
    <property type="protein sequence ID" value="PTD25135.1"/>
    <property type="molecule type" value="Genomic_DNA"/>
</dbReference>
<comment type="caution">
    <text evidence="2">The sequence shown here is derived from an EMBL/GenBank/DDBJ whole genome shotgun (WGS) entry which is preliminary data.</text>
</comment>
<dbReference type="RefSeq" id="WP_107394314.1">
    <property type="nucleotide sequence ID" value="NZ_PHHF01000026.1"/>
</dbReference>
<keyword evidence="3" id="KW-1185">Reference proteome</keyword>
<feature type="region of interest" description="Disordered" evidence="1">
    <location>
        <begin position="1"/>
        <end position="24"/>
    </location>
</feature>
<sequence>MTDLAIPSAPAASPAAPATALPRRDGWTPERQRAFLEAVAEGHTVEAACRIVGLSVASAYAFRRRANGAAFALGWQAAALQAREKLADILLSRAIDGQVETVTRANGDVIERHRFDNRLATAMLTRMDRLADARVAEGTHQAARLIAQEWEAFLDLVGRDCSPARAGLFLGLRVADGGEEGDAGHDLAPVVALARADRWLRGGGALAGDVDISDLDMDGRAGWTADQWARAEAAGLIRVAAPDAGPDGADGNPQLPQLRDGADAGLAAEDEPVWWDAEEESWFTRFPPPPGFRGPEDGEYGDPDYCRALSRAERAVVEARHRYFVDGRIAADAPDRDRWFGFVPSGQPEEEDEEEQPDDPEGDAEDAHFRRQCAQHDAAVNRLNRLLGLYDADEAWRRGKGPDPLGLENSRAMFPDFNAGPPATRPAAAPPAPAGPTGTDPAASAPTDPGPAPSGKPLPDQPPPGAQAPPRDRPPAAVRAL</sequence>
<dbReference type="AlphaFoldDB" id="A0A2T4I566"/>
<proteinExistence type="predicted"/>